<dbReference type="PROSITE" id="PS51677">
    <property type="entry name" value="NODB"/>
    <property type="match status" value="1"/>
</dbReference>
<organism evidence="2 3">
    <name type="scientific">Deinococcus cellulosilyticus (strain DSM 18568 / NBRC 106333 / KACC 11606 / 5516J-15)</name>
    <dbReference type="NCBI Taxonomy" id="1223518"/>
    <lineage>
        <taxon>Bacteria</taxon>
        <taxon>Thermotogati</taxon>
        <taxon>Deinococcota</taxon>
        <taxon>Deinococci</taxon>
        <taxon>Deinococcales</taxon>
        <taxon>Deinococcaceae</taxon>
        <taxon>Deinococcus</taxon>
    </lineage>
</organism>
<dbReference type="SUPFAM" id="SSF88713">
    <property type="entry name" value="Glycoside hydrolase/deacetylase"/>
    <property type="match status" value="1"/>
</dbReference>
<dbReference type="AlphaFoldDB" id="A0A511MY05"/>
<dbReference type="PANTHER" id="PTHR10587:SF137">
    <property type="entry name" value="4-DEOXY-4-FORMAMIDO-L-ARABINOSE-PHOSPHOUNDECAPRENOL DEFORMYLASE ARND-RELATED"/>
    <property type="match status" value="1"/>
</dbReference>
<reference evidence="2 3" key="1">
    <citation type="submission" date="2019-07" db="EMBL/GenBank/DDBJ databases">
        <title>Whole genome shotgun sequence of Deinococcus cellulosilyticus NBRC 106333.</title>
        <authorList>
            <person name="Hosoyama A."/>
            <person name="Uohara A."/>
            <person name="Ohji S."/>
            <person name="Ichikawa N."/>
        </authorList>
    </citation>
    <scope>NUCLEOTIDE SEQUENCE [LARGE SCALE GENOMIC DNA]</scope>
    <source>
        <strain evidence="2 3">NBRC 106333</strain>
    </source>
</reference>
<evidence type="ECO:0000313" key="3">
    <source>
        <dbReference type="Proteomes" id="UP000321306"/>
    </source>
</evidence>
<dbReference type="Proteomes" id="UP000321306">
    <property type="component" value="Unassembled WGS sequence"/>
</dbReference>
<dbReference type="EMBL" id="BJXB01000002">
    <property type="protein sequence ID" value="GEM45016.1"/>
    <property type="molecule type" value="Genomic_DNA"/>
</dbReference>
<name>A0A511MY05_DEIC1</name>
<dbReference type="InterPro" id="IPR050248">
    <property type="entry name" value="Polysacc_deacetylase_ArnD"/>
</dbReference>
<dbReference type="InterPro" id="IPR002509">
    <property type="entry name" value="NODB_dom"/>
</dbReference>
<dbReference type="PANTHER" id="PTHR10587">
    <property type="entry name" value="GLYCOSYL TRANSFERASE-RELATED"/>
    <property type="match status" value="1"/>
</dbReference>
<evidence type="ECO:0000313" key="2">
    <source>
        <dbReference type="EMBL" id="GEM45016.1"/>
    </source>
</evidence>
<evidence type="ECO:0000259" key="1">
    <source>
        <dbReference type="PROSITE" id="PS51677"/>
    </source>
</evidence>
<comment type="caution">
    <text evidence="2">The sequence shown here is derived from an EMBL/GenBank/DDBJ whole genome shotgun (WGS) entry which is preliminary data.</text>
</comment>
<proteinExistence type="predicted"/>
<dbReference type="Pfam" id="PF01522">
    <property type="entry name" value="Polysacc_deac_1"/>
    <property type="match status" value="1"/>
</dbReference>
<dbReference type="OrthoDB" id="62208at2"/>
<dbReference type="GO" id="GO:0016810">
    <property type="term" value="F:hydrolase activity, acting on carbon-nitrogen (but not peptide) bonds"/>
    <property type="evidence" value="ECO:0007669"/>
    <property type="project" value="InterPro"/>
</dbReference>
<dbReference type="CDD" id="cd10959">
    <property type="entry name" value="CE4_NodB_like_3"/>
    <property type="match status" value="1"/>
</dbReference>
<dbReference type="InterPro" id="IPR054467">
    <property type="entry name" value="YkoP-like_dom"/>
</dbReference>
<dbReference type="Gene3D" id="3.20.20.370">
    <property type="entry name" value="Glycoside hydrolase/deacetylase"/>
    <property type="match status" value="1"/>
</dbReference>
<dbReference type="RefSeq" id="WP_146882262.1">
    <property type="nucleotide sequence ID" value="NZ_BJXB01000002.1"/>
</dbReference>
<protein>
    <submittedName>
        <fullName evidence="2">Polysaccharide deacetylase familiy protein</fullName>
    </submittedName>
</protein>
<keyword evidence="3" id="KW-1185">Reference proteome</keyword>
<gene>
    <name evidence="2" type="ORF">DC3_06510</name>
</gene>
<dbReference type="Pfam" id="PF22790">
    <property type="entry name" value="YkoP"/>
    <property type="match status" value="1"/>
</dbReference>
<accession>A0A511MY05</accession>
<feature type="domain" description="NodB homology" evidence="1">
    <location>
        <begin position="42"/>
        <end position="223"/>
    </location>
</feature>
<dbReference type="InterPro" id="IPR011330">
    <property type="entry name" value="Glyco_hydro/deAcase_b/a-brl"/>
</dbReference>
<sequence>MKRKQPVLLTSLFFLAAWIGVPMLLKRTFNHHVLREGDSAVPEVALTFDDGPDPETTPRVLDILRERGIKATFFMLGSQMEKHPELARRVLEEGHEVGLHGHHHVNHLMLSPWQVKADLKRSMQVYERVLGIKPHIFRPPHGVYGWGTIWAEKELGLKPVHWTIAAGEWLQQVSSEQVRERILTELDFGAVVLLHDARWGSEKVIEMLPALLQDLKTFGYSCKPLSGLQGLRTGTIKSTWERLLAWYDRMYDRNHGIDALTRPAHGLYRIGLAPFPGESIMLSSGEIVENNSIQGELHLHNRRMVKVARHNKFSALKMVRRSMQDLAREIDGNPKYRNIQVFFGLSLMDKIGEELGFQYADLPRSKGNPFLYFGFNLIRFVYTGQWKNNTARLIYIDRDTLLERYGKKTKKREQQTV</sequence>
<dbReference type="GO" id="GO:0005975">
    <property type="term" value="P:carbohydrate metabolic process"/>
    <property type="evidence" value="ECO:0007669"/>
    <property type="project" value="InterPro"/>
</dbReference>